<name>A0A8J6C5J3_DIALT</name>
<protein>
    <recommendedName>
        <fullName evidence="2">peptide-methionine (S)-S-oxide reductase</fullName>
        <ecNumber evidence="2">1.8.4.11</ecNumber>
    </recommendedName>
    <alternativeName>
        <fullName evidence="4">Peptide-methionine (S)-S-oxide reductase</fullName>
    </alternativeName>
</protein>
<dbReference type="Proteomes" id="UP000751190">
    <property type="component" value="Unassembled WGS sequence"/>
</dbReference>
<dbReference type="EC" id="1.8.4.11" evidence="2"/>
<reference evidence="7" key="1">
    <citation type="submission" date="2021-05" db="EMBL/GenBank/DDBJ databases">
        <title>The genome of the haptophyte Pavlova lutheri (Diacronema luteri, Pavlovales) - a model for lipid biosynthesis in eukaryotic algae.</title>
        <authorList>
            <person name="Hulatt C.J."/>
            <person name="Posewitz M.C."/>
        </authorList>
    </citation>
    <scope>NUCLEOTIDE SEQUENCE</scope>
    <source>
        <strain evidence="7">NIVA-4/92</strain>
    </source>
</reference>
<evidence type="ECO:0000313" key="6">
    <source>
        <dbReference type="EMBL" id="KAG8461108.1"/>
    </source>
</evidence>
<dbReference type="EMBL" id="JAGTXO010000028">
    <property type="protein sequence ID" value="KAG8461108.1"/>
    <property type="molecule type" value="Genomic_DNA"/>
</dbReference>
<keyword evidence="8" id="KW-1185">Reference proteome</keyword>
<dbReference type="GO" id="GO:0008113">
    <property type="term" value="F:peptide-methionine (S)-S-oxide reductase activity"/>
    <property type="evidence" value="ECO:0007669"/>
    <property type="project" value="UniProtKB-EC"/>
</dbReference>
<dbReference type="InterPro" id="IPR002569">
    <property type="entry name" value="Met_Sox_Rdtase_MsrA_dom"/>
</dbReference>
<sequence>MARKTALSAPTYSTVCRGDGHVEAVRVEYDPAVVSYVQLLAVFTAERHVRKARRQYASAIWFDDAAQEAAARTALAERGLEGIVELAPAMEWHDAEEHHQDYNFKNSGAACLR</sequence>
<dbReference type="InterPro" id="IPR036509">
    <property type="entry name" value="Met_Sox_Rdtase_MsrA_sf"/>
</dbReference>
<gene>
    <name evidence="6" type="ORF">KFE25_003677</name>
    <name evidence="7" type="ORF">KFE25_003678</name>
</gene>
<evidence type="ECO:0000256" key="4">
    <source>
        <dbReference type="ARBA" id="ARBA00030643"/>
    </source>
</evidence>
<accession>A0A8J6C5J3</accession>
<keyword evidence="3" id="KW-0560">Oxidoreductase</keyword>
<dbReference type="EMBL" id="JAGTXO010000028">
    <property type="protein sequence ID" value="KAG8461109.1"/>
    <property type="molecule type" value="Genomic_DNA"/>
</dbReference>
<organism evidence="7 8">
    <name type="scientific">Diacronema lutheri</name>
    <name type="common">Unicellular marine alga</name>
    <name type="synonym">Monochrysis lutheri</name>
    <dbReference type="NCBI Taxonomy" id="2081491"/>
    <lineage>
        <taxon>Eukaryota</taxon>
        <taxon>Haptista</taxon>
        <taxon>Haptophyta</taxon>
        <taxon>Pavlovophyceae</taxon>
        <taxon>Pavlovales</taxon>
        <taxon>Pavlovaceae</taxon>
        <taxon>Diacronema</taxon>
    </lineage>
</organism>
<evidence type="ECO:0000256" key="2">
    <source>
        <dbReference type="ARBA" id="ARBA00012502"/>
    </source>
</evidence>
<dbReference type="PANTHER" id="PTHR43774:SF1">
    <property type="entry name" value="PEPTIDE METHIONINE SULFOXIDE REDUCTASE MSRA 2"/>
    <property type="match status" value="1"/>
</dbReference>
<evidence type="ECO:0000256" key="1">
    <source>
        <dbReference type="ARBA" id="ARBA00005591"/>
    </source>
</evidence>
<evidence type="ECO:0000256" key="3">
    <source>
        <dbReference type="ARBA" id="ARBA00023002"/>
    </source>
</evidence>
<evidence type="ECO:0000313" key="8">
    <source>
        <dbReference type="Proteomes" id="UP000751190"/>
    </source>
</evidence>
<dbReference type="AlphaFoldDB" id="A0A8J6C5J3"/>
<dbReference type="SUPFAM" id="SSF55068">
    <property type="entry name" value="Peptide methionine sulfoxide reductase"/>
    <property type="match status" value="1"/>
</dbReference>
<feature type="domain" description="Peptide methionine sulphoxide reductase MsrA" evidence="5">
    <location>
        <begin position="8"/>
        <end position="111"/>
    </location>
</feature>
<dbReference type="Pfam" id="PF01625">
    <property type="entry name" value="PMSR"/>
    <property type="match status" value="1"/>
</dbReference>
<dbReference type="PANTHER" id="PTHR43774">
    <property type="entry name" value="PEPTIDE METHIONINE SULFOXIDE REDUCTASE"/>
    <property type="match status" value="1"/>
</dbReference>
<comment type="similarity">
    <text evidence="1">Belongs to the MsrA Met sulfoxide reductase family.</text>
</comment>
<dbReference type="Gene3D" id="3.30.1060.10">
    <property type="entry name" value="Peptide methionine sulphoxide reductase MsrA"/>
    <property type="match status" value="1"/>
</dbReference>
<proteinExistence type="inferred from homology"/>
<dbReference type="OMA" id="YKSAIWY"/>
<dbReference type="OrthoDB" id="77405at2759"/>
<evidence type="ECO:0000259" key="5">
    <source>
        <dbReference type="Pfam" id="PF01625"/>
    </source>
</evidence>
<comment type="caution">
    <text evidence="7">The sequence shown here is derived from an EMBL/GenBank/DDBJ whole genome shotgun (WGS) entry which is preliminary data.</text>
</comment>
<evidence type="ECO:0000313" key="7">
    <source>
        <dbReference type="EMBL" id="KAG8461109.1"/>
    </source>
</evidence>